<dbReference type="Proteomes" id="UP001454036">
    <property type="component" value="Unassembled WGS sequence"/>
</dbReference>
<sequence length="600" mass="67819">MMGLLDIATTQPCSQNNAYAISIQPHFCKKFHFGNQKGLLFSGKYFSVPEKVKQLSSIKIDVSRGRLVIRAVATFKCIERTEFTEQLGGYQNLRMGFESSSSTPMITEKLSTDEDSAEMEESEKLRRSRISKANKGKTPWNKGRKHSEETLRRIRERTKLAMQNPKVKMKLVKLGHAQSEDTKIKIGLGVRMGWERRRQKLMLQETCCCEWQNLIADASRKGLLGEEQLQWDSYAILDKQLKEEWMQSVEQRKKMPRPKGSKRAPKSEEQRRKISEAISAKWADPTYRTRVTSALAKFHGIPEGVVRKPRRKTSGDGERRRSVLRKNIDELVKLESKSNNQIQRVKLRKRKAALFKDPLASSKLDMLMNIRAKRAAAENKQAEAVARAKALISESEKAAKALEAAVEKNPLAQESLIEARMLIAEAKQLIESIEKAELSSHVNGTSSVLASFDLVAYSEDKLSDDAADRKVNGSKCLGTSPGNIDDLVPNNFAKQNKVNGERYEGLSLKSKIFDLPNGDNSLSVRSSDYDLSPEELNNMIKHPTFQRHYHSAAVNGSQKNTELPLTSRIQEQHDDDGPHKSINTTKKWVRGRLVEVLESS</sequence>
<dbReference type="Pfam" id="PF07460">
    <property type="entry name" value="NUMOD3"/>
    <property type="match status" value="1"/>
</dbReference>
<feature type="domain" description="Nuclease associated modular" evidence="3">
    <location>
        <begin position="127"/>
        <end position="155"/>
    </location>
</feature>
<feature type="compositionally biased region" description="Basic residues" evidence="2">
    <location>
        <begin position="254"/>
        <end position="264"/>
    </location>
</feature>
<dbReference type="EMBL" id="BAABME010007026">
    <property type="protein sequence ID" value="GAA0169927.1"/>
    <property type="molecule type" value="Genomic_DNA"/>
</dbReference>
<evidence type="ECO:0000259" key="3">
    <source>
        <dbReference type="Pfam" id="PF07460"/>
    </source>
</evidence>
<reference evidence="4 5" key="1">
    <citation type="submission" date="2024-01" db="EMBL/GenBank/DDBJ databases">
        <title>The complete chloroplast genome sequence of Lithospermum erythrorhizon: insights into the phylogenetic relationship among Boraginaceae species and the maternal lineages of purple gromwells.</title>
        <authorList>
            <person name="Okada T."/>
            <person name="Watanabe K."/>
        </authorList>
    </citation>
    <scope>NUCLEOTIDE SEQUENCE [LARGE SCALE GENOMIC DNA]</scope>
</reference>
<feature type="coiled-coil region" evidence="1">
    <location>
        <begin position="385"/>
        <end position="439"/>
    </location>
</feature>
<proteinExistence type="predicted"/>
<dbReference type="GO" id="GO:0003677">
    <property type="term" value="F:DNA binding"/>
    <property type="evidence" value="ECO:0007669"/>
    <property type="project" value="InterPro"/>
</dbReference>
<keyword evidence="5" id="KW-1185">Reference proteome</keyword>
<evidence type="ECO:0000256" key="1">
    <source>
        <dbReference type="SAM" id="Coils"/>
    </source>
</evidence>
<name>A0AAV3R0J5_LITER</name>
<organism evidence="4 5">
    <name type="scientific">Lithospermum erythrorhizon</name>
    <name type="common">Purple gromwell</name>
    <name type="synonym">Lithospermum officinale var. erythrorhizon</name>
    <dbReference type="NCBI Taxonomy" id="34254"/>
    <lineage>
        <taxon>Eukaryota</taxon>
        <taxon>Viridiplantae</taxon>
        <taxon>Streptophyta</taxon>
        <taxon>Embryophyta</taxon>
        <taxon>Tracheophyta</taxon>
        <taxon>Spermatophyta</taxon>
        <taxon>Magnoliopsida</taxon>
        <taxon>eudicotyledons</taxon>
        <taxon>Gunneridae</taxon>
        <taxon>Pentapetalae</taxon>
        <taxon>asterids</taxon>
        <taxon>lamiids</taxon>
        <taxon>Boraginales</taxon>
        <taxon>Boraginaceae</taxon>
        <taxon>Boraginoideae</taxon>
        <taxon>Lithospermeae</taxon>
        <taxon>Lithospermum</taxon>
    </lineage>
</organism>
<dbReference type="AlphaFoldDB" id="A0AAV3R0J5"/>
<dbReference type="PANTHER" id="PTHR34199">
    <property type="entry name" value="NUMOD3 MOTIF FAMILY PROTEIN, EXPRESSED"/>
    <property type="match status" value="1"/>
</dbReference>
<dbReference type="PANTHER" id="PTHR34199:SF2">
    <property type="entry name" value="NUMOD3 MOTIF FAMILY PROTEIN, EXPRESSED"/>
    <property type="match status" value="1"/>
</dbReference>
<evidence type="ECO:0000256" key="2">
    <source>
        <dbReference type="SAM" id="MobiDB-lite"/>
    </source>
</evidence>
<evidence type="ECO:0000313" key="5">
    <source>
        <dbReference type="Proteomes" id="UP001454036"/>
    </source>
</evidence>
<protein>
    <recommendedName>
        <fullName evidence="3">Nuclease associated modular domain-containing protein</fullName>
    </recommendedName>
</protein>
<gene>
    <name evidence="4" type="ORF">LIER_24305</name>
</gene>
<keyword evidence="1" id="KW-0175">Coiled coil</keyword>
<evidence type="ECO:0000313" key="4">
    <source>
        <dbReference type="EMBL" id="GAA0169927.1"/>
    </source>
</evidence>
<accession>A0AAV3R0J5</accession>
<feature type="region of interest" description="Disordered" evidence="2">
    <location>
        <begin position="108"/>
        <end position="147"/>
    </location>
</feature>
<dbReference type="InterPro" id="IPR003611">
    <property type="entry name" value="NUMOD3"/>
</dbReference>
<feature type="compositionally biased region" description="Basic residues" evidence="2">
    <location>
        <begin position="126"/>
        <end position="135"/>
    </location>
</feature>
<comment type="caution">
    <text evidence="4">The sequence shown here is derived from an EMBL/GenBank/DDBJ whole genome shotgun (WGS) entry which is preliminary data.</text>
</comment>
<feature type="region of interest" description="Disordered" evidence="2">
    <location>
        <begin position="248"/>
        <end position="273"/>
    </location>
</feature>